<dbReference type="SUPFAM" id="SSF51735">
    <property type="entry name" value="NAD(P)-binding Rossmann-fold domains"/>
    <property type="match status" value="1"/>
</dbReference>
<evidence type="ECO:0000259" key="1">
    <source>
        <dbReference type="Pfam" id="PF13460"/>
    </source>
</evidence>
<gene>
    <name evidence="2" type="ORF">HP550_00840</name>
</gene>
<keyword evidence="3" id="KW-1185">Reference proteome</keyword>
<dbReference type="GO" id="GO:0042602">
    <property type="term" value="F:riboflavin reductase (NADPH) activity"/>
    <property type="evidence" value="ECO:0007669"/>
    <property type="project" value="TreeGrafter"/>
</dbReference>
<organism evidence="2 3">
    <name type="scientific">Cellulomonas humilata</name>
    <dbReference type="NCBI Taxonomy" id="144055"/>
    <lineage>
        <taxon>Bacteria</taxon>
        <taxon>Bacillati</taxon>
        <taxon>Actinomycetota</taxon>
        <taxon>Actinomycetes</taxon>
        <taxon>Micrococcales</taxon>
        <taxon>Cellulomonadaceae</taxon>
        <taxon>Cellulomonas</taxon>
    </lineage>
</organism>
<dbReference type="RefSeq" id="WP_175345709.1">
    <property type="nucleotide sequence ID" value="NZ_JABMCI010000035.1"/>
</dbReference>
<feature type="domain" description="NAD(P)-binding" evidence="1">
    <location>
        <begin position="7"/>
        <end position="201"/>
    </location>
</feature>
<evidence type="ECO:0000313" key="3">
    <source>
        <dbReference type="Proteomes" id="UP000565724"/>
    </source>
</evidence>
<dbReference type="PANTHER" id="PTHR43355">
    <property type="entry name" value="FLAVIN REDUCTASE (NADPH)"/>
    <property type="match status" value="1"/>
</dbReference>
<comment type="caution">
    <text evidence="2">The sequence shown here is derived from an EMBL/GenBank/DDBJ whole genome shotgun (WGS) entry which is preliminary data.</text>
</comment>
<dbReference type="Pfam" id="PF13460">
    <property type="entry name" value="NAD_binding_10"/>
    <property type="match status" value="1"/>
</dbReference>
<dbReference type="InterPro" id="IPR016040">
    <property type="entry name" value="NAD(P)-bd_dom"/>
</dbReference>
<dbReference type="PANTHER" id="PTHR43355:SF2">
    <property type="entry name" value="FLAVIN REDUCTASE (NADPH)"/>
    <property type="match status" value="1"/>
</dbReference>
<name>A0A7Y5ZX97_9CELL</name>
<dbReference type="Proteomes" id="UP000565724">
    <property type="component" value="Unassembled WGS sequence"/>
</dbReference>
<dbReference type="AlphaFoldDB" id="A0A7Y5ZX97"/>
<evidence type="ECO:0000313" key="2">
    <source>
        <dbReference type="EMBL" id="NUU15796.1"/>
    </source>
</evidence>
<sequence length="223" mass="23354">MKVLVVGATGGSGRAAVTELVNRGHDVTALSRHASSLPGVRGIDGDATDAALVGRLVEGQDAVVVTLGISESAVRVRLRGPSRTPLDIRSRGTRTVLTAMRRHGVRRVVVQTSYGTGPTSVGLPLVNRLIFALLLRPQIADTERQGAELRASGLDWVEVQPVTLTDEPWAGPPVTSTGGEIEEVRVSRAQVGWVLAEAVEDATLVRQVVAVSAGARVPAAVRG</sequence>
<accession>A0A7Y5ZX97</accession>
<dbReference type="EMBL" id="JABMCI010000035">
    <property type="protein sequence ID" value="NUU15796.1"/>
    <property type="molecule type" value="Genomic_DNA"/>
</dbReference>
<protein>
    <submittedName>
        <fullName evidence="2">SDR family oxidoreductase</fullName>
    </submittedName>
</protein>
<dbReference type="GO" id="GO:0004074">
    <property type="term" value="F:biliverdin reductase [NAD(P)H] activity"/>
    <property type="evidence" value="ECO:0007669"/>
    <property type="project" value="TreeGrafter"/>
</dbReference>
<dbReference type="InterPro" id="IPR036291">
    <property type="entry name" value="NAD(P)-bd_dom_sf"/>
</dbReference>
<dbReference type="Gene3D" id="3.40.50.720">
    <property type="entry name" value="NAD(P)-binding Rossmann-like Domain"/>
    <property type="match status" value="1"/>
</dbReference>
<dbReference type="InterPro" id="IPR051606">
    <property type="entry name" value="Polyketide_Oxido-like"/>
</dbReference>
<reference evidence="2 3" key="1">
    <citation type="submission" date="2020-05" db="EMBL/GenBank/DDBJ databases">
        <title>Genome Sequencing of Type Strains.</title>
        <authorList>
            <person name="Lemaire J.F."/>
            <person name="Inderbitzin P."/>
            <person name="Gregorio O.A."/>
            <person name="Collins S.B."/>
            <person name="Wespe N."/>
            <person name="Knight-Connoni V."/>
        </authorList>
    </citation>
    <scope>NUCLEOTIDE SEQUENCE [LARGE SCALE GENOMIC DNA]</scope>
    <source>
        <strain evidence="2 3">ATCC 25174</strain>
    </source>
</reference>
<proteinExistence type="predicted"/>